<feature type="compositionally biased region" description="Pro residues" evidence="1">
    <location>
        <begin position="427"/>
        <end position="443"/>
    </location>
</feature>
<feature type="region of interest" description="Disordered" evidence="1">
    <location>
        <begin position="281"/>
        <end position="310"/>
    </location>
</feature>
<reference evidence="3 4" key="1">
    <citation type="journal article" date="2024" name="Microbiol. Resour. Announc.">
        <title>Genome annotations for the ascomycete fungi Trichoderma harzianum, Trichoderma aggressivum, and Purpureocillium lilacinum.</title>
        <authorList>
            <person name="Beijen E.P.W."/>
            <person name="Ohm R.A."/>
        </authorList>
    </citation>
    <scope>NUCLEOTIDE SEQUENCE [LARGE SCALE GENOMIC DNA]</scope>
    <source>
        <strain evidence="3 4">CBS 150709</strain>
    </source>
</reference>
<comment type="caution">
    <text evidence="3">The sequence shown here is derived from an EMBL/GenBank/DDBJ whole genome shotgun (WGS) entry which is preliminary data.</text>
</comment>
<evidence type="ECO:0000313" key="3">
    <source>
        <dbReference type="EMBL" id="KAK4084998.1"/>
    </source>
</evidence>
<feature type="region of interest" description="Disordered" evidence="1">
    <location>
        <begin position="800"/>
        <end position="836"/>
    </location>
</feature>
<evidence type="ECO:0008006" key="5">
    <source>
        <dbReference type="Google" id="ProtNLM"/>
    </source>
</evidence>
<dbReference type="PANTHER" id="PTHR36414:SF1">
    <property type="entry name" value="PROTEIN SUR7"/>
    <property type="match status" value="1"/>
</dbReference>
<evidence type="ECO:0000256" key="2">
    <source>
        <dbReference type="SAM" id="Phobius"/>
    </source>
</evidence>
<feature type="transmembrane region" description="Helical" evidence="2">
    <location>
        <begin position="695"/>
        <end position="717"/>
    </location>
</feature>
<feature type="region of interest" description="Disordered" evidence="1">
    <location>
        <begin position="527"/>
        <end position="579"/>
    </location>
</feature>
<keyword evidence="4" id="KW-1185">Reference proteome</keyword>
<feature type="compositionally biased region" description="Polar residues" evidence="1">
    <location>
        <begin position="288"/>
        <end position="298"/>
    </location>
</feature>
<feature type="compositionally biased region" description="Low complexity" evidence="1">
    <location>
        <begin position="226"/>
        <end position="240"/>
    </location>
</feature>
<name>A0ABR0BNT3_PURLI</name>
<proteinExistence type="predicted"/>
<dbReference type="PANTHER" id="PTHR36414">
    <property type="entry name" value="PROTEIN SUR7"/>
    <property type="match status" value="1"/>
</dbReference>
<sequence>MRPTSARAQSARTLLQLGRPPSSSSSPEVGARAGVLTQDPPRREQLPREPSIPMARFRGASCCATTDVRGRPPLHGRLLLHSPPGAVSGTKWVWYGKHGTGRAALPIGCSQRRDYADEVGGHACSHFFGRIAVVVAASAAQLVWSEPGTTGAAVGASGWGHRRGWDALAMAVVSWGFRPSASAVLSWHEPAYIIGPACSTRPGTSVAVDDAMGGDSTSTTKRLEKPAASSSPSSRDPSPDGTAGVPEGPLPCAFSDDGPPPPPLSIFHSQWTTPPDLIYLQVEPSPGPRQSGQVQSLRQGKGQVVPSSTSSQARYSVADAGAAITPTAAAACGGLMPRYPRGYLGSWKANWAGGPTHMSSSCERVPGAPTERRNPMLTRARNTTRHTHTDTHTHTLTGWLALSLALLCSALPAARAPGRGQIIKHLPYPPPPPPPAPPGPPPPSAPGCCPTSCFVAHRQLYTHLITTVRGVCVSLFLHPPRRRRRVAAAARATRPCHSIKYKNRPRLFLRSSDRAPQFHYHGLPLPLASKGRESSRQPAPHHCRCRSPPTETSSQVCSSSRDLVPVVSSPAPPPSRHPHCPRHAPLGLAALILLAASLLFLWFVILAGVSDVTPLKHTYFLQADTDGITGARPVSRWTYFYVCGTPDNADCGSAHPAPPFGKFVWDSNPQNAPAALVGSHGSGTTSYKYYYMWRFGWVFLLLTLFFETLAFFTGFLACCGRLGAAISFLLGGFALFLYSIAAALTTATFVMARDQFHDDGRDASIGSYAFGFLWGSYAGLLIAVVLFALGMRKDRAAGAATASGGAGTGRRRFWGRRSRSTRSRSYDGRRVKDDYS</sequence>
<evidence type="ECO:0000313" key="4">
    <source>
        <dbReference type="Proteomes" id="UP001287286"/>
    </source>
</evidence>
<feature type="transmembrane region" description="Helical" evidence="2">
    <location>
        <begin position="765"/>
        <end position="789"/>
    </location>
</feature>
<dbReference type="Proteomes" id="UP001287286">
    <property type="component" value="Unassembled WGS sequence"/>
</dbReference>
<dbReference type="Pfam" id="PF06687">
    <property type="entry name" value="SUR7"/>
    <property type="match status" value="1"/>
</dbReference>
<feature type="transmembrane region" description="Helical" evidence="2">
    <location>
        <begin position="586"/>
        <end position="609"/>
    </location>
</feature>
<evidence type="ECO:0000256" key="1">
    <source>
        <dbReference type="SAM" id="MobiDB-lite"/>
    </source>
</evidence>
<feature type="compositionally biased region" description="Polar residues" evidence="1">
    <location>
        <begin position="549"/>
        <end position="561"/>
    </location>
</feature>
<gene>
    <name evidence="3" type="ORF">Purlil1_10033</name>
</gene>
<accession>A0ABR0BNT3</accession>
<feature type="region of interest" description="Disordered" evidence="1">
    <location>
        <begin position="1"/>
        <end position="51"/>
    </location>
</feature>
<keyword evidence="2" id="KW-0472">Membrane</keyword>
<dbReference type="InterPro" id="IPR009571">
    <property type="entry name" value="SUR7/Rim9-like_fungi"/>
</dbReference>
<protein>
    <recommendedName>
        <fullName evidence="5">Cortical patch protein</fullName>
    </recommendedName>
</protein>
<feature type="compositionally biased region" description="Basic and acidic residues" evidence="1">
    <location>
        <begin position="824"/>
        <end position="836"/>
    </location>
</feature>
<organism evidence="3 4">
    <name type="scientific">Purpureocillium lilacinum</name>
    <name type="common">Paecilomyces lilacinus</name>
    <dbReference type="NCBI Taxonomy" id="33203"/>
    <lineage>
        <taxon>Eukaryota</taxon>
        <taxon>Fungi</taxon>
        <taxon>Dikarya</taxon>
        <taxon>Ascomycota</taxon>
        <taxon>Pezizomycotina</taxon>
        <taxon>Sordariomycetes</taxon>
        <taxon>Hypocreomycetidae</taxon>
        <taxon>Hypocreales</taxon>
        <taxon>Ophiocordycipitaceae</taxon>
        <taxon>Purpureocillium</taxon>
    </lineage>
</organism>
<keyword evidence="2" id="KW-1133">Transmembrane helix</keyword>
<feature type="region of interest" description="Disordered" evidence="1">
    <location>
        <begin position="422"/>
        <end position="443"/>
    </location>
</feature>
<dbReference type="EMBL" id="JAWRVI010000048">
    <property type="protein sequence ID" value="KAK4084998.1"/>
    <property type="molecule type" value="Genomic_DNA"/>
</dbReference>
<keyword evidence="2" id="KW-0812">Transmembrane</keyword>
<feature type="compositionally biased region" description="Basic residues" evidence="1">
    <location>
        <begin position="809"/>
        <end position="822"/>
    </location>
</feature>
<feature type="region of interest" description="Disordered" evidence="1">
    <location>
        <begin position="204"/>
        <end position="268"/>
    </location>
</feature>
<feature type="compositionally biased region" description="Polar residues" evidence="1">
    <location>
        <begin position="1"/>
        <end position="13"/>
    </location>
</feature>
<feature type="transmembrane region" description="Helical" evidence="2">
    <location>
        <begin position="724"/>
        <end position="745"/>
    </location>
</feature>